<keyword evidence="1" id="KW-0813">Transport</keyword>
<gene>
    <name evidence="8" type="ORF">EPV75_11080</name>
</gene>
<dbReference type="SMART" id="SM00900">
    <property type="entry name" value="FMN_bind"/>
    <property type="match status" value="1"/>
</dbReference>
<organism evidence="8 9">
    <name type="scientific">Hydrogenovibrio thermophilus</name>
    <dbReference type="NCBI Taxonomy" id="265883"/>
    <lineage>
        <taxon>Bacteria</taxon>
        <taxon>Pseudomonadati</taxon>
        <taxon>Pseudomonadota</taxon>
        <taxon>Gammaproteobacteria</taxon>
        <taxon>Thiotrichales</taxon>
        <taxon>Piscirickettsiaceae</taxon>
        <taxon>Hydrogenovibrio</taxon>
    </lineage>
</organism>
<evidence type="ECO:0000256" key="3">
    <source>
        <dbReference type="ARBA" id="ARBA00022630"/>
    </source>
</evidence>
<protein>
    <submittedName>
        <fullName evidence="8">FMN-binding protein</fullName>
    </submittedName>
</protein>
<dbReference type="GO" id="GO:0022900">
    <property type="term" value="P:electron transport chain"/>
    <property type="evidence" value="ECO:0007669"/>
    <property type="project" value="InterPro"/>
</dbReference>
<reference evidence="8 9" key="1">
    <citation type="journal article" date="2018" name="Environ. Microbiol.">
        <title>Genomes of ubiquitous marine and hypersaline Hydrogenovibrio, Thiomicrorhabdus and Thiomicrospira spp. encode a diversity of mechanisms to sustain chemolithoautotrophy in heterogeneous environments.</title>
        <authorList>
            <person name="Scott K.M."/>
            <person name="Williams J."/>
            <person name="Porter C.M.B."/>
            <person name="Russel S."/>
            <person name="Harmer T.L."/>
            <person name="Paul J.H."/>
            <person name="Antonen K.M."/>
            <person name="Bridges M.K."/>
            <person name="Camper G.J."/>
            <person name="Campla C.K."/>
            <person name="Casella L.G."/>
            <person name="Chase E."/>
            <person name="Conrad J.W."/>
            <person name="Cruz M.C."/>
            <person name="Dunlap D.S."/>
            <person name="Duran L."/>
            <person name="Fahsbender E.M."/>
            <person name="Goldsmith D.B."/>
            <person name="Keeley R.F."/>
            <person name="Kondoff M.R."/>
            <person name="Kussy B.I."/>
            <person name="Lane M.K."/>
            <person name="Lawler S."/>
            <person name="Leigh B.A."/>
            <person name="Lewis C."/>
            <person name="Lostal L.M."/>
            <person name="Marking D."/>
            <person name="Mancera P.A."/>
            <person name="McClenthan E.C."/>
            <person name="McIntyre E.A."/>
            <person name="Mine J.A."/>
            <person name="Modi S."/>
            <person name="Moore B.D."/>
            <person name="Morgan W.A."/>
            <person name="Nelson K.M."/>
            <person name="Nguyen K.N."/>
            <person name="Ogburn N."/>
            <person name="Parrino D.G."/>
            <person name="Pedapudi A.D."/>
            <person name="Pelham R.P."/>
            <person name="Preece A.M."/>
            <person name="Rampersad E.A."/>
            <person name="Richardson J.C."/>
            <person name="Rodgers C.M."/>
            <person name="Schaffer B.L."/>
            <person name="Sheridan N.E."/>
            <person name="Solone M.R."/>
            <person name="Staley Z.R."/>
            <person name="Tabuchi M."/>
            <person name="Waide R.J."/>
            <person name="Wanjugi P.W."/>
            <person name="Young S."/>
            <person name="Clum A."/>
            <person name="Daum C."/>
            <person name="Huntemann M."/>
            <person name="Ivanova N."/>
            <person name="Kyrpides N."/>
            <person name="Mikhailova N."/>
            <person name="Palaniappan K."/>
            <person name="Pillay M."/>
            <person name="Reddy T.B.K."/>
            <person name="Shapiro N."/>
            <person name="Stamatis D."/>
            <person name="Varghese N."/>
            <person name="Woyke T."/>
            <person name="Boden R."/>
            <person name="Freyermuth S.K."/>
            <person name="Kerfeld C.A."/>
        </authorList>
    </citation>
    <scope>NUCLEOTIDE SEQUENCE [LARGE SCALE GENOMIC DNA]</scope>
    <source>
        <strain evidence="8 9">JR-2</strain>
    </source>
</reference>
<sequence length="177" mass="20248">MSSFNPWLILPVAAIVQPAFATEYLTIPQAQQALFAEASAFQKHFLHFSDEDKDRIEEVSDVRQRWDEQQIWRAEKDGQFLGWFLVDKVIGKHEYITYAAAISPEGDVIGIEIMDYRETYGDEVREASWREQFVGADASSRLKFNKDITNIAGATLSCRNVTNGVKRLLVIHSQHLK</sequence>
<evidence type="ECO:0000256" key="6">
    <source>
        <dbReference type="SAM" id="SignalP"/>
    </source>
</evidence>
<keyword evidence="6" id="KW-0732">Signal</keyword>
<dbReference type="InterPro" id="IPR010209">
    <property type="entry name" value="Ion_transpt_RnfG/RsxG"/>
</dbReference>
<keyword evidence="9" id="KW-1185">Reference proteome</keyword>
<dbReference type="GO" id="GO:0009055">
    <property type="term" value="F:electron transfer activity"/>
    <property type="evidence" value="ECO:0007669"/>
    <property type="project" value="InterPro"/>
</dbReference>
<keyword evidence="5" id="KW-0249">Electron transport</keyword>
<dbReference type="AlphaFoldDB" id="A0A410H5G3"/>
<dbReference type="PANTHER" id="PTHR36118">
    <property type="entry name" value="ION-TRANSLOCATING OXIDOREDUCTASE COMPLEX SUBUNIT G"/>
    <property type="match status" value="1"/>
</dbReference>
<keyword evidence="2" id="KW-0597">Phosphoprotein</keyword>
<keyword evidence="4" id="KW-0288">FMN</keyword>
<dbReference type="GO" id="GO:0010181">
    <property type="term" value="F:FMN binding"/>
    <property type="evidence" value="ECO:0007669"/>
    <property type="project" value="InterPro"/>
</dbReference>
<evidence type="ECO:0000256" key="4">
    <source>
        <dbReference type="ARBA" id="ARBA00022643"/>
    </source>
</evidence>
<accession>A0A410H5G3</accession>
<evidence type="ECO:0000256" key="5">
    <source>
        <dbReference type="ARBA" id="ARBA00022982"/>
    </source>
</evidence>
<name>A0A410H5G3_9GAMM</name>
<proteinExistence type="predicted"/>
<feature type="chain" id="PRO_5019051507" evidence="6">
    <location>
        <begin position="22"/>
        <end position="177"/>
    </location>
</feature>
<dbReference type="PANTHER" id="PTHR36118:SF1">
    <property type="entry name" value="ION-TRANSLOCATING OXIDOREDUCTASE COMPLEX SUBUNIT G"/>
    <property type="match status" value="1"/>
</dbReference>
<feature type="domain" description="FMN-binding" evidence="7">
    <location>
        <begin position="91"/>
        <end position="172"/>
    </location>
</feature>
<evidence type="ECO:0000259" key="7">
    <source>
        <dbReference type="SMART" id="SM00900"/>
    </source>
</evidence>
<dbReference type="KEGG" id="htr:EPV75_11080"/>
<dbReference type="EMBL" id="CP035033">
    <property type="protein sequence ID" value="QAB16168.1"/>
    <property type="molecule type" value="Genomic_DNA"/>
</dbReference>
<dbReference type="RefSeq" id="WP_128385429.1">
    <property type="nucleotide sequence ID" value="NZ_CP035033.1"/>
</dbReference>
<evidence type="ECO:0000313" key="8">
    <source>
        <dbReference type="EMBL" id="QAB16168.1"/>
    </source>
</evidence>
<evidence type="ECO:0000256" key="2">
    <source>
        <dbReference type="ARBA" id="ARBA00022553"/>
    </source>
</evidence>
<evidence type="ECO:0000256" key="1">
    <source>
        <dbReference type="ARBA" id="ARBA00022448"/>
    </source>
</evidence>
<dbReference type="GO" id="GO:0005886">
    <property type="term" value="C:plasma membrane"/>
    <property type="evidence" value="ECO:0007669"/>
    <property type="project" value="InterPro"/>
</dbReference>
<evidence type="ECO:0000313" key="9">
    <source>
        <dbReference type="Proteomes" id="UP000285478"/>
    </source>
</evidence>
<dbReference type="Pfam" id="PF04205">
    <property type="entry name" value="FMN_bind"/>
    <property type="match status" value="1"/>
</dbReference>
<dbReference type="InterPro" id="IPR007329">
    <property type="entry name" value="FMN-bd"/>
</dbReference>
<dbReference type="Proteomes" id="UP000285478">
    <property type="component" value="Chromosome"/>
</dbReference>
<keyword evidence="3" id="KW-0285">Flavoprotein</keyword>
<feature type="signal peptide" evidence="6">
    <location>
        <begin position="1"/>
        <end position="21"/>
    </location>
</feature>